<gene>
    <name evidence="3" type="primary">omp1167</name>
    <name evidence="2" type="synonym">omp1124</name>
</gene>
<dbReference type="EMBL" id="LT633796">
    <property type="protein sequence ID" value="SFZ72919.1"/>
    <property type="molecule type" value="Genomic_DNA"/>
</dbReference>
<dbReference type="PRINTS" id="PR01776">
    <property type="entry name" value="HPOMPFAMILY"/>
</dbReference>
<evidence type="ECO:0000313" key="2">
    <source>
        <dbReference type="EMBL" id="SFZ72919.1"/>
    </source>
</evidence>
<evidence type="ECO:0000256" key="1">
    <source>
        <dbReference type="SAM" id="SignalP"/>
    </source>
</evidence>
<name>A0A1M4NIH0_9HELI</name>
<feature type="signal peptide" evidence="1">
    <location>
        <begin position="1"/>
        <end position="27"/>
    </location>
</feature>
<dbReference type="Pfam" id="PF01856">
    <property type="entry name" value="HP_OMP"/>
    <property type="match status" value="1"/>
</dbReference>
<proteinExistence type="predicted"/>
<feature type="chain" id="PRO_5011897776" evidence="1">
    <location>
        <begin position="28"/>
        <end position="479"/>
    </location>
</feature>
<dbReference type="EMBL" id="LT633884">
    <property type="protein sequence ID" value="SFZ73122.1"/>
    <property type="molecule type" value="Genomic_DNA"/>
</dbReference>
<sequence length="479" mass="53121">MFIFGLLVYMAFMWLVLLAALSAFVHAESDGVYVQVGFQYSRITQDSATSEISTQVVQKKIDLAKVFPETGWHAPGARDVPFKSPPWSGSNNPQHNRFTALGDIEKWNGKSDIDAAVVQYEESEQLLIPAWVSYTIESAQAATPSAPSSVVGNLLDQLGGYVKFTMDKYKKDKFDQVPRLVADYAPFEATSQQVAKSLGISKLSWDLEGSATISTLQAQMSILENAANTLTKTLFNTLISAPNGNLVVPNPTQRSNIGSSIRYTVSRVSALSQAAQKVLKEYYQAYRTEFWNSIETIPSTMQHRYTSANLYGFNMQVGYKQFFGRNERWGLRYYGGLGYSRGKGAKQTYDISNVVYGVGVDGLCNFFESEDHNTTSGLFLGLMLTGSSWIINSAMLQTALSACKSNSACKLQMGRSYFQLPLTFGFRTNVGEHNGFEIGTHIPLLSMPRYYATTSTDYGTMGIFKTAIGFKRNVSMYFN</sequence>
<accession>A0A1M4NIH0</accession>
<keyword evidence="1" id="KW-0732">Signal</keyword>
<dbReference type="AlphaFoldDB" id="A0A1M4NIH0"/>
<reference evidence="3" key="1">
    <citation type="submission" date="2016-11" db="EMBL/GenBank/DDBJ databases">
        <title>Proteomic and phylogenetic analysis of the outer membrane protein repertoire of gastric Helicobacter species.</title>
        <authorList>
            <person name="Joosten M."/>
        </authorList>
    </citation>
    <scope>NUCLEOTIDE SEQUENCE</scope>
    <source>
        <strain evidence="2">KokIII</strain>
        <strain evidence="3">R1053</strain>
    </source>
</reference>
<organism evidence="3">
    <name type="scientific">Helicobacter salomonis</name>
    <dbReference type="NCBI Taxonomy" id="56878"/>
    <lineage>
        <taxon>Bacteria</taxon>
        <taxon>Pseudomonadati</taxon>
        <taxon>Campylobacterota</taxon>
        <taxon>Epsilonproteobacteria</taxon>
        <taxon>Campylobacterales</taxon>
        <taxon>Helicobacteraceae</taxon>
        <taxon>Helicobacter</taxon>
    </lineage>
</organism>
<dbReference type="InterPro" id="IPR002718">
    <property type="entry name" value="OMP_Helicobacter"/>
</dbReference>
<evidence type="ECO:0000313" key="3">
    <source>
        <dbReference type="EMBL" id="SFZ73122.1"/>
    </source>
</evidence>
<protein>
    <submittedName>
        <fullName evidence="2">OMP1124</fullName>
    </submittedName>
    <submittedName>
        <fullName evidence="3">OMP1167</fullName>
    </submittedName>
</protein>